<proteinExistence type="predicted"/>
<keyword evidence="1" id="KW-1133">Transmembrane helix</keyword>
<keyword evidence="1" id="KW-0472">Membrane</keyword>
<evidence type="ECO:0000256" key="1">
    <source>
        <dbReference type="SAM" id="Phobius"/>
    </source>
</evidence>
<gene>
    <name evidence="2" type="ORF">NS334_05645</name>
</gene>
<dbReference type="Pfam" id="PF06210">
    <property type="entry name" value="DUF1003"/>
    <property type="match status" value="1"/>
</dbReference>
<reference evidence="2 3" key="1">
    <citation type="journal article" date="2016" name="Front. Microbiol.">
        <title>Genomic Resource of Rice Seed Associated Bacteria.</title>
        <authorList>
            <person name="Midha S."/>
            <person name="Bansal K."/>
            <person name="Sharma S."/>
            <person name="Kumar N."/>
            <person name="Patil P.P."/>
            <person name="Chaudhry V."/>
            <person name="Patil P.B."/>
        </authorList>
    </citation>
    <scope>NUCLEOTIDE SEQUENCE [LARGE SCALE GENOMIC DNA]</scope>
    <source>
        <strain evidence="2 3">NS334</strain>
    </source>
</reference>
<feature type="transmembrane region" description="Helical" evidence="1">
    <location>
        <begin position="61"/>
        <end position="81"/>
    </location>
</feature>
<comment type="caution">
    <text evidence="2">The sequence shown here is derived from an EMBL/GenBank/DDBJ whole genome shotgun (WGS) entry which is preliminary data.</text>
</comment>
<dbReference type="PATRIC" id="fig|869719.3.peg.553"/>
<feature type="transmembrane region" description="Helical" evidence="1">
    <location>
        <begin position="101"/>
        <end position="121"/>
    </location>
</feature>
<keyword evidence="3" id="KW-1185">Reference proteome</keyword>
<name>A0A147I694_9SPHN</name>
<dbReference type="Proteomes" id="UP000074310">
    <property type="component" value="Unassembled WGS sequence"/>
</dbReference>
<organism evidence="2 3">
    <name type="scientific">Sphingomonas endophytica</name>
    <dbReference type="NCBI Taxonomy" id="869719"/>
    <lineage>
        <taxon>Bacteria</taxon>
        <taxon>Pseudomonadati</taxon>
        <taxon>Pseudomonadota</taxon>
        <taxon>Alphaproteobacteria</taxon>
        <taxon>Sphingomonadales</taxon>
        <taxon>Sphingomonadaceae</taxon>
        <taxon>Sphingomonas</taxon>
    </lineage>
</organism>
<dbReference type="PANTHER" id="PTHR41386">
    <property type="entry name" value="INTEGRAL MEMBRANE PROTEIN-RELATED"/>
    <property type="match status" value="1"/>
</dbReference>
<evidence type="ECO:0000313" key="3">
    <source>
        <dbReference type="Proteomes" id="UP000074310"/>
    </source>
</evidence>
<dbReference type="AlphaFoldDB" id="A0A147I694"/>
<keyword evidence="1" id="KW-0812">Transmembrane</keyword>
<sequence length="180" mass="19880">MAHRQPIADLALRLLGKPQHSLDAEERRVLDMMDAGTTVSRDAADEADLRASFGDRLADKVAAVGGSWGFIIGFTVVLFGWMLLNTDVLEHFGMQFDPYPYIFLNLMLSTLAAVQAPVIMMSQNRQAAKDRLAASLDYETNLRAELEILRLHEKLDLIVAERLATLEAKIDRLANGGPSA</sequence>
<dbReference type="RefSeq" id="WP_058754999.1">
    <property type="nucleotide sequence ID" value="NZ_LDTB01000012.1"/>
</dbReference>
<dbReference type="EMBL" id="LDTB01000012">
    <property type="protein sequence ID" value="KTT74274.1"/>
    <property type="molecule type" value="Genomic_DNA"/>
</dbReference>
<evidence type="ECO:0000313" key="2">
    <source>
        <dbReference type="EMBL" id="KTT74274.1"/>
    </source>
</evidence>
<accession>A0A147I694</accession>
<dbReference type="OrthoDB" id="9795736at2"/>
<dbReference type="PANTHER" id="PTHR41386:SF1">
    <property type="entry name" value="MEMBRANE PROTEIN"/>
    <property type="match status" value="1"/>
</dbReference>
<protein>
    <submittedName>
        <fullName evidence="2">Membrane protein</fullName>
    </submittedName>
</protein>
<dbReference type="InterPro" id="IPR010406">
    <property type="entry name" value="DUF1003"/>
</dbReference>